<dbReference type="PANTHER" id="PTHR16943:SF8">
    <property type="entry name" value="2-METHYLCITRATE DEHYDRATASE"/>
    <property type="match status" value="1"/>
</dbReference>
<comment type="caution">
    <text evidence="4">The sequence shown here is derived from an EMBL/GenBank/DDBJ whole genome shotgun (WGS) entry which is preliminary data.</text>
</comment>
<proteinExistence type="inferred from homology"/>
<dbReference type="InterPro" id="IPR005656">
    <property type="entry name" value="MmgE_PrpD"/>
</dbReference>
<evidence type="ECO:0000256" key="1">
    <source>
        <dbReference type="ARBA" id="ARBA00006174"/>
    </source>
</evidence>
<sequence length="458" mass="47092">MTALGDAQVAAIGRFAAGTRLDDVPEDVVGFARLLLVDTLGALLGGLRYPPVRELSRAVADGAEAGPVPFGLLLTLGTAATWLDADSGGSFHPQGHRLPPVPTAHPAPHSLPVLLHAAAATGMSDRRLLEIFVVANEVGLRSGTASSLRPGLHPHGVHGPAAAALAGVLARGGGAAELSRAFLLGSSLPLAATLAAPMHGATVRNVWTGLGSWYGALASELASSAGDDGAATYSALFDSAVCTELSVEQLVGDLGSRWELVNSYLKPYACARWIHPALDAVLAATSSSGVRGGDVRGVAVHTFAFAASLDAVEVRSDMHARFSLPYSVAALLTDGVLDAGSFLPEQLSRAAVAGLARRVTVHEDPRYTAALPMERPARVEVRTADGRTLSTEVRNARGNPATPLSREEVVAKFRGNVGAVVEPSLTEDVLAALLDPDGSDTSSVTVLARRVLALLAGG</sequence>
<dbReference type="InterPro" id="IPR036148">
    <property type="entry name" value="MmgE/PrpD_sf"/>
</dbReference>
<dbReference type="Gene3D" id="3.30.1330.120">
    <property type="entry name" value="2-methylcitrate dehydratase PrpD"/>
    <property type="match status" value="1"/>
</dbReference>
<dbReference type="PANTHER" id="PTHR16943">
    <property type="entry name" value="2-METHYLCITRATE DEHYDRATASE-RELATED"/>
    <property type="match status" value="1"/>
</dbReference>
<evidence type="ECO:0000313" key="5">
    <source>
        <dbReference type="Proteomes" id="UP001597402"/>
    </source>
</evidence>
<accession>A0ABW4XCA7</accession>
<dbReference type="RefSeq" id="WP_376877851.1">
    <property type="nucleotide sequence ID" value="NZ_JBHUHP010000015.1"/>
</dbReference>
<dbReference type="InterPro" id="IPR045337">
    <property type="entry name" value="MmgE_PrpD_C"/>
</dbReference>
<dbReference type="Pfam" id="PF03972">
    <property type="entry name" value="MmgE_PrpD_N"/>
    <property type="match status" value="1"/>
</dbReference>
<protein>
    <submittedName>
        <fullName evidence="4">MmgE/PrpD family protein</fullName>
    </submittedName>
</protein>
<name>A0ABW4XCA7_9ACTN</name>
<feature type="domain" description="MmgE/PrpD C-terminal" evidence="3">
    <location>
        <begin position="268"/>
        <end position="424"/>
    </location>
</feature>
<evidence type="ECO:0000259" key="2">
    <source>
        <dbReference type="Pfam" id="PF03972"/>
    </source>
</evidence>
<keyword evidence="5" id="KW-1185">Reference proteome</keyword>
<evidence type="ECO:0000313" key="4">
    <source>
        <dbReference type="EMBL" id="MFD2092960.1"/>
    </source>
</evidence>
<gene>
    <name evidence="4" type="ORF">ACFSHS_15400</name>
</gene>
<organism evidence="4 5">
    <name type="scientific">Blastococcus deserti</name>
    <dbReference type="NCBI Taxonomy" id="2259033"/>
    <lineage>
        <taxon>Bacteria</taxon>
        <taxon>Bacillati</taxon>
        <taxon>Actinomycetota</taxon>
        <taxon>Actinomycetes</taxon>
        <taxon>Geodermatophilales</taxon>
        <taxon>Geodermatophilaceae</taxon>
        <taxon>Blastococcus</taxon>
    </lineage>
</organism>
<dbReference type="InterPro" id="IPR042188">
    <property type="entry name" value="MmgE/PrpD_sf_2"/>
</dbReference>
<dbReference type="InterPro" id="IPR042183">
    <property type="entry name" value="MmgE/PrpD_sf_1"/>
</dbReference>
<dbReference type="SUPFAM" id="SSF103378">
    <property type="entry name" value="2-methylcitrate dehydratase PrpD"/>
    <property type="match status" value="1"/>
</dbReference>
<reference evidence="5" key="1">
    <citation type="journal article" date="2019" name="Int. J. Syst. Evol. Microbiol.">
        <title>The Global Catalogue of Microorganisms (GCM) 10K type strain sequencing project: providing services to taxonomists for standard genome sequencing and annotation.</title>
        <authorList>
            <consortium name="The Broad Institute Genomics Platform"/>
            <consortium name="The Broad Institute Genome Sequencing Center for Infectious Disease"/>
            <person name="Wu L."/>
            <person name="Ma J."/>
        </authorList>
    </citation>
    <scope>NUCLEOTIDE SEQUENCE [LARGE SCALE GENOMIC DNA]</scope>
    <source>
        <strain evidence="5">JCM 3338</strain>
    </source>
</reference>
<comment type="similarity">
    <text evidence="1">Belongs to the PrpD family.</text>
</comment>
<dbReference type="Proteomes" id="UP001597402">
    <property type="component" value="Unassembled WGS sequence"/>
</dbReference>
<dbReference type="Pfam" id="PF19305">
    <property type="entry name" value="MmgE_PrpD_C"/>
    <property type="match status" value="1"/>
</dbReference>
<evidence type="ECO:0000259" key="3">
    <source>
        <dbReference type="Pfam" id="PF19305"/>
    </source>
</evidence>
<dbReference type="EMBL" id="JBHUHP010000015">
    <property type="protein sequence ID" value="MFD2092960.1"/>
    <property type="molecule type" value="Genomic_DNA"/>
</dbReference>
<feature type="domain" description="MmgE/PrpD N-terminal" evidence="2">
    <location>
        <begin position="11"/>
        <end position="182"/>
    </location>
</feature>
<dbReference type="InterPro" id="IPR045336">
    <property type="entry name" value="MmgE_PrpD_N"/>
</dbReference>
<dbReference type="Gene3D" id="1.10.4100.10">
    <property type="entry name" value="2-methylcitrate dehydratase PrpD"/>
    <property type="match status" value="1"/>
</dbReference>